<feature type="domain" description="GH29D-like beta-sandwich" evidence="2">
    <location>
        <begin position="153"/>
        <end position="215"/>
    </location>
</feature>
<dbReference type="InterPro" id="IPR007742">
    <property type="entry name" value="NosD_dom"/>
</dbReference>
<dbReference type="SMART" id="SM00710">
    <property type="entry name" value="PbH1"/>
    <property type="match status" value="4"/>
</dbReference>
<gene>
    <name evidence="3" type="ORF">MBBTH_00130</name>
</gene>
<feature type="domain" description="Periplasmic copper-binding protein NosD beta helix" evidence="1">
    <location>
        <begin position="609"/>
        <end position="750"/>
    </location>
</feature>
<dbReference type="SUPFAM" id="SSF51126">
    <property type="entry name" value="Pectin lyase-like"/>
    <property type="match status" value="2"/>
</dbReference>
<name>A0A315XQD4_9EURY</name>
<dbReference type="Gene3D" id="2.160.20.10">
    <property type="entry name" value="Single-stranded right-handed beta-helix, Pectin lyase-like"/>
    <property type="match status" value="2"/>
</dbReference>
<protein>
    <submittedName>
        <fullName evidence="3">Uncharacterized protein</fullName>
    </submittedName>
</protein>
<proteinExistence type="predicted"/>
<evidence type="ECO:0000313" key="3">
    <source>
        <dbReference type="EMBL" id="PWB88380.1"/>
    </source>
</evidence>
<sequence length="1513" mass="169914">MNNFQRIFIVFLAIICCMSISQACAMDVDCNRTCGSLDEGVVLNDAEIDVNDSLNINNDLIASSNYDSPSVDYGEGYYNQSNLTVMLNVNGASSVSYSWDNVSWFESNQSVSFVLNQGIYDLYYAGDGEICCQHYVVDCETPVVSSNFQSDLYYNPIQVSLSSIDNLDVNPRIYYTVDGSDPLENGILYQGLINISQTTSLKFYAEDLGGLRSPIVCCNYIFARVGNINSGKGFRTIQAAIDDDDTVDGDVIYIGPGVFYGPIYVTKSVSLIGRGNPIITIKDNYPNVNYPGGCYNRSNLTVELSIEEDEYLWYSWDNVNWIQSFDSINFTLPIGVYDLYYEYGSEVVHQHYVIDDKAPFAWCNYYSDLYSSPIIVDLYSWDNLDNDSKIYYAIDGSNPLTNGILYSNSINITSTTCLKFYAEDFAGLKSNVITCNYIFDNVANINSGKGFNTIQSAIDDLDTHDGDTIKVKEGLYQEHITINKHLNLIGYNATLKGSSSTNPVVGITNQGSNSIVYGFNIVNSTFGVVILNACNVSIMGNSFLNLHSSIETDGDVNSLIAYNTIDCDHYIGGMSGFTIRKSDNLTIFNNTISLNSNDDSVGIIITDGTSDNISITKNKILSKNSLKGIGLYVTCSNISIEHNTISNFTAALVISSSNSSIYNNCLNDNGYGLFLRRSINNTYKSNNIFNNLYGVFLHHALESHDDLFYLNRLCDNYYYDFFSQATCTYDIGDNWWGDNTPMISTNQYVLANVFNATGNLIMNSWIVMNLFSASYTIDDNSFVQRAQFYLDMTCNNIGGDLSYEGYLPDGLEALIYCFNNDANYKYNLSYLKQGKAFVDFELGDLFCNWDNIYVVSHLDYGNITRTFNKKATIDITLFSSAEDVATEWFVNYTTSIDFTDNIYWITVSWSETTLYSGTINLIVNGEIIQSFNITNLFYQTYKDNYSSNVFEAIKFLNNVFASMKEGVWQPNGYYDSFAEYAGIDPADDELVYSTFLNYLQLAYNLTDDELNFVHTHKMLFIDMIETHIDYHGDITPDINFEYGGCNVLLSPPSGYVDRISNIYYTDIEDENNESIGYEGMRSFAIAKSNVTDDDLRYWLNQKEYYAPGLMKAAYGTFLTPLLVIYENDRVADDAAEKFNVTWSRISPVCVSLCNDYNCLYITGESDHLMGREAIGNSSSVWKFNFATSFSFSLVEQLVGNNVWNTTVIGSVTLGLLESYLNNETLEIITGSGYTVIKREGDNGTLLILEDETGIVHDYFSFYGLLGTMPCYHDDVSDDTWGYGDSILDKLSEEYKDLKNIFSISILSSVFVEGGAVVLEGVTGLSLGAAALIAIPLFIILCPDEANELWKELCYLVNPNYKDYPNITIYEGIDYNTQKLFDKPPVILVLNGQSLDEYIISHYKSNPNPKKDKQTIKNYNAKLNHDKNMNLPLYFTAVGGDSDDSDPGNWTNVGKYVKDILNDFNSLETTSEKVTFLKSHLHELLTLSLAVEASESIFVIIYSLIIWLLNHMDE</sequence>
<dbReference type="EMBL" id="MZGS01000005">
    <property type="protein sequence ID" value="PWB88380.1"/>
    <property type="molecule type" value="Genomic_DNA"/>
</dbReference>
<dbReference type="InterPro" id="IPR059177">
    <property type="entry name" value="GH29D-like_dom"/>
</dbReference>
<dbReference type="OrthoDB" id="78483at2157"/>
<organism evidence="3 4">
    <name type="scientific">Methanobrevibacter thaueri</name>
    <dbReference type="NCBI Taxonomy" id="190975"/>
    <lineage>
        <taxon>Archaea</taxon>
        <taxon>Methanobacteriati</taxon>
        <taxon>Methanobacteriota</taxon>
        <taxon>Methanomada group</taxon>
        <taxon>Methanobacteria</taxon>
        <taxon>Methanobacteriales</taxon>
        <taxon>Methanobacteriaceae</taxon>
        <taxon>Methanobrevibacter</taxon>
    </lineage>
</organism>
<dbReference type="Pfam" id="PF13290">
    <property type="entry name" value="CHB_HEX_C_1"/>
    <property type="match status" value="2"/>
</dbReference>
<evidence type="ECO:0000313" key="4">
    <source>
        <dbReference type="Proteomes" id="UP000251717"/>
    </source>
</evidence>
<evidence type="ECO:0000259" key="1">
    <source>
        <dbReference type="Pfam" id="PF05048"/>
    </source>
</evidence>
<evidence type="ECO:0000259" key="2">
    <source>
        <dbReference type="Pfam" id="PF13290"/>
    </source>
</evidence>
<accession>A0A315XQD4</accession>
<reference evidence="3 4" key="1">
    <citation type="submission" date="2017-03" db="EMBL/GenBank/DDBJ databases">
        <title>Genome sequence of Methanobrevibacter thaueri.</title>
        <authorList>
            <person name="Poehlein A."/>
            <person name="Seedorf H."/>
            <person name="Daniel R."/>
        </authorList>
    </citation>
    <scope>NUCLEOTIDE SEQUENCE [LARGE SCALE GENOMIC DNA]</scope>
    <source>
        <strain evidence="3 4">DSM 11995</strain>
    </source>
</reference>
<keyword evidence="4" id="KW-1185">Reference proteome</keyword>
<dbReference type="RefSeq" id="WP_116591011.1">
    <property type="nucleotide sequence ID" value="NZ_MZGS01000005.1"/>
</dbReference>
<dbReference type="PROSITE" id="PS51257">
    <property type="entry name" value="PROKAR_LIPOPROTEIN"/>
    <property type="match status" value="1"/>
</dbReference>
<dbReference type="Pfam" id="PF05048">
    <property type="entry name" value="NosD"/>
    <property type="match status" value="1"/>
</dbReference>
<dbReference type="Proteomes" id="UP000251717">
    <property type="component" value="Unassembled WGS sequence"/>
</dbReference>
<feature type="domain" description="GH29D-like beta-sandwich" evidence="2">
    <location>
        <begin position="370"/>
        <end position="434"/>
    </location>
</feature>
<dbReference type="InterPro" id="IPR011050">
    <property type="entry name" value="Pectin_lyase_fold/virulence"/>
</dbReference>
<dbReference type="InterPro" id="IPR006626">
    <property type="entry name" value="PbH1"/>
</dbReference>
<comment type="caution">
    <text evidence="3">The sequence shown here is derived from an EMBL/GenBank/DDBJ whole genome shotgun (WGS) entry which is preliminary data.</text>
</comment>
<dbReference type="InterPro" id="IPR012334">
    <property type="entry name" value="Pectin_lyas_fold"/>
</dbReference>